<dbReference type="AlphaFoldDB" id="W4Q5X7"/>
<name>W4Q5X7_9BACI</name>
<reference evidence="1" key="1">
    <citation type="journal article" date="2014" name="Genome Announc.">
        <title>Draft Genome Sequences of Three Alkaliphilic Bacillus Strains, Bacillus wakoensis JCM 9140T, Bacillus akibai JCM 9157T, and Bacillus hemicellulosilyticus JCM 9152T.</title>
        <authorList>
            <person name="Yuki M."/>
            <person name="Oshima K."/>
            <person name="Suda W."/>
            <person name="Oshida Y."/>
            <person name="Kitamura K."/>
            <person name="Iida T."/>
            <person name="Hattori M."/>
            <person name="Ohkuma M."/>
        </authorList>
    </citation>
    <scope>NUCLEOTIDE SEQUENCE [LARGE SCALE GENOMIC DNA]</scope>
    <source>
        <strain evidence="1">JCM 9140</strain>
    </source>
</reference>
<accession>W4Q5X7</accession>
<dbReference type="STRING" id="1236970.JCM9140_3536"/>
<sequence>MNPLDSILVIGTSKKMINKIVERLELPLSIEWISIEKFQSPKELAIATERRSKNFHVIPIYPADITRTYFGSWFKKVIIRLGKKQEEVVVVKPVYTGKDLVIISPQCVKDIVLIMADRDINIHKIKIEYEIVKLVVSTKKHVSINELLRWRDDLIQNIHHLLNINYTIDIEWKSIQSQNRLFS</sequence>
<evidence type="ECO:0000313" key="1">
    <source>
        <dbReference type="EMBL" id="GAE27392.1"/>
    </source>
</evidence>
<organism evidence="1 2">
    <name type="scientific">Halalkalibacter wakoensis JCM 9140</name>
    <dbReference type="NCBI Taxonomy" id="1236970"/>
    <lineage>
        <taxon>Bacteria</taxon>
        <taxon>Bacillati</taxon>
        <taxon>Bacillota</taxon>
        <taxon>Bacilli</taxon>
        <taxon>Bacillales</taxon>
        <taxon>Bacillaceae</taxon>
        <taxon>Halalkalibacter</taxon>
    </lineage>
</organism>
<dbReference type="RefSeq" id="WP_052002314.1">
    <property type="nucleotide sequence ID" value="NZ_BAUT01000049.1"/>
</dbReference>
<keyword evidence="2" id="KW-1185">Reference proteome</keyword>
<proteinExistence type="predicted"/>
<gene>
    <name evidence="1" type="ORF">JCM9140_3536</name>
</gene>
<comment type="caution">
    <text evidence="1">The sequence shown here is derived from an EMBL/GenBank/DDBJ whole genome shotgun (WGS) entry which is preliminary data.</text>
</comment>
<evidence type="ECO:0000313" key="2">
    <source>
        <dbReference type="Proteomes" id="UP000018890"/>
    </source>
</evidence>
<dbReference type="OrthoDB" id="5429664at2"/>
<protein>
    <submittedName>
        <fullName evidence="1">Uncharacterized protein</fullName>
    </submittedName>
</protein>
<dbReference type="EMBL" id="BAUT01000049">
    <property type="protein sequence ID" value="GAE27392.1"/>
    <property type="molecule type" value="Genomic_DNA"/>
</dbReference>
<dbReference type="Proteomes" id="UP000018890">
    <property type="component" value="Unassembled WGS sequence"/>
</dbReference>